<evidence type="ECO:0000256" key="4">
    <source>
        <dbReference type="ARBA" id="ARBA00022499"/>
    </source>
</evidence>
<evidence type="ECO:0000256" key="12">
    <source>
        <dbReference type="ARBA" id="ARBA00040449"/>
    </source>
</evidence>
<evidence type="ECO:0000256" key="7">
    <source>
        <dbReference type="ARBA" id="ARBA00022843"/>
    </source>
</evidence>
<dbReference type="SUPFAM" id="SSF48371">
    <property type="entry name" value="ARM repeat"/>
    <property type="match status" value="3"/>
</dbReference>
<evidence type="ECO:0000256" key="9">
    <source>
        <dbReference type="ARBA" id="ARBA00022917"/>
    </source>
</evidence>
<dbReference type="Pfam" id="PF02020">
    <property type="entry name" value="W2"/>
    <property type="match status" value="1"/>
</dbReference>
<keyword evidence="9" id="KW-0648">Protein biosynthesis</keyword>
<dbReference type="SMART" id="SM00515">
    <property type="entry name" value="eIF5C"/>
    <property type="match status" value="1"/>
</dbReference>
<evidence type="ECO:0000256" key="5">
    <source>
        <dbReference type="ARBA" id="ARBA00022540"/>
    </source>
</evidence>
<keyword evidence="18" id="KW-1185">Reference proteome</keyword>
<dbReference type="CDD" id="cd11559">
    <property type="entry name" value="W2_eIF4G1_like"/>
    <property type="match status" value="1"/>
</dbReference>
<evidence type="ECO:0000256" key="10">
    <source>
        <dbReference type="ARBA" id="ARBA00022990"/>
    </source>
</evidence>
<keyword evidence="7" id="KW-0832">Ubl conjugation</keyword>
<comment type="similarity">
    <text evidence="1">Belongs to the eukaryotic initiation factor 4G family.</text>
</comment>
<keyword evidence="10" id="KW-0007">Acetylation</keyword>
<dbReference type="SMART" id="SM00544">
    <property type="entry name" value="MA3"/>
    <property type="match status" value="1"/>
</dbReference>
<evidence type="ECO:0000256" key="2">
    <source>
        <dbReference type="ARBA" id="ARBA00022481"/>
    </source>
</evidence>
<reference evidence="17" key="1">
    <citation type="submission" date="2022-01" db="EMBL/GenBank/DDBJ databases">
        <authorList>
            <person name="King R."/>
        </authorList>
    </citation>
    <scope>NUCLEOTIDE SEQUENCE</scope>
</reference>
<evidence type="ECO:0000313" key="17">
    <source>
        <dbReference type="EMBL" id="CAH1399349.1"/>
    </source>
</evidence>
<dbReference type="InterPro" id="IPR016024">
    <property type="entry name" value="ARM-type_fold"/>
</dbReference>
<protein>
    <recommendedName>
        <fullName evidence="12">Eukaryotic translation initiation factor 4 gamma 2</fullName>
    </recommendedName>
</protein>
<proteinExistence type="inferred from homology"/>
<evidence type="ECO:0000256" key="6">
    <source>
        <dbReference type="ARBA" id="ARBA00022553"/>
    </source>
</evidence>
<organism evidence="17 18">
    <name type="scientific">Nezara viridula</name>
    <name type="common">Southern green stink bug</name>
    <name type="synonym">Cimex viridulus</name>
    <dbReference type="NCBI Taxonomy" id="85310"/>
    <lineage>
        <taxon>Eukaryota</taxon>
        <taxon>Metazoa</taxon>
        <taxon>Ecdysozoa</taxon>
        <taxon>Arthropoda</taxon>
        <taxon>Hexapoda</taxon>
        <taxon>Insecta</taxon>
        <taxon>Pterygota</taxon>
        <taxon>Neoptera</taxon>
        <taxon>Paraneoptera</taxon>
        <taxon>Hemiptera</taxon>
        <taxon>Heteroptera</taxon>
        <taxon>Panheteroptera</taxon>
        <taxon>Pentatomomorpha</taxon>
        <taxon>Pentatomoidea</taxon>
        <taxon>Pentatomidae</taxon>
        <taxon>Pentatominae</taxon>
        <taxon>Nezara</taxon>
    </lineage>
</organism>
<dbReference type="Proteomes" id="UP001152798">
    <property type="component" value="Chromosome 4"/>
</dbReference>
<feature type="domain" description="W2" evidence="15">
    <location>
        <begin position="544"/>
        <end position="717"/>
    </location>
</feature>
<evidence type="ECO:0000256" key="14">
    <source>
        <dbReference type="SAM" id="MobiDB-lite"/>
    </source>
</evidence>
<keyword evidence="5" id="KW-0396">Initiation factor</keyword>
<feature type="region of interest" description="Disordered" evidence="14">
    <location>
        <begin position="206"/>
        <end position="237"/>
    </location>
</feature>
<evidence type="ECO:0000256" key="13">
    <source>
        <dbReference type="ARBA" id="ARBA00046720"/>
    </source>
</evidence>
<dbReference type="PROSITE" id="PS51363">
    <property type="entry name" value="W2"/>
    <property type="match status" value="1"/>
</dbReference>
<evidence type="ECO:0000259" key="15">
    <source>
        <dbReference type="PROSITE" id="PS51363"/>
    </source>
</evidence>
<dbReference type="InterPro" id="IPR003891">
    <property type="entry name" value="Initiation_fac_eIF4g_MI"/>
</dbReference>
<dbReference type="PANTHER" id="PTHR23253:SF9">
    <property type="entry name" value="EUKARYOTIC TRANSLATION INITIATION FACTOR 4 GAMMA 2"/>
    <property type="match status" value="1"/>
</dbReference>
<keyword evidence="6" id="KW-0597">Phosphoprotein</keyword>
<evidence type="ECO:0000313" key="18">
    <source>
        <dbReference type="Proteomes" id="UP001152798"/>
    </source>
</evidence>
<dbReference type="PROSITE" id="PS51366">
    <property type="entry name" value="MI"/>
    <property type="match status" value="1"/>
</dbReference>
<name>A0A9P0HCI3_NEZVI</name>
<evidence type="ECO:0000256" key="1">
    <source>
        <dbReference type="ARBA" id="ARBA00005775"/>
    </source>
</evidence>
<sequence length="717" mass="81820">MDDNRAISAKRWVPPSTVRRDALSQEDRNELIFRRVFEKALDEPKYSSMYARLCQRLCEEAPTANTKDGSQCTFRHLLLNTCKAEFEARTEHKVDKRKSLGNIKFVGELCKLGIVSKVVMFDCMKQLLDKKPDIEEMAEDLECLCQILRTCGQVLDSEQARQLMDQGPAIRGGERPPQQELFPRQLKQRTGLDVVLSSSFSFPQHDKFSNSPYNSNGFQAPFRDRGPQRQNHHHQQQNNHFYQQNRYNNQHNNNNSNNVSNSKDLAPRFIKRMMTAHEQSAANLEQVSLRPPAHSMLFKPPNAKPPTQLYSGYPGRTPGLLNDSLTAPALKSNPPIQTTKEVPILIKPVSTDKGKPNKKEKATSKEETFKKVSSLAEELVNGNNIEEIIKSFTQLKVSDRLMPECLHMIIRKSYDKTDAERSTVVTFLTTLKKDGVINSSHFHETFRNLVKTISDLESTVPNIYAYVAEIAQSAIVNDTLTIALLGELTEDGAYFPLLLLTLERLSKEMEKQELIELFNESKVSLLNSLRENERTKERLTTVLEERGLVFLEPLLLLEGELWAALERDPSANSLYRCAKENIAAAYQSTPSFVSALVTVCLRYITQESMGKGVTNGSVHDKAVQEKEKALLERFKSVLQAFLHEDINLQVTAVYALQVFCYSLEFPKGMLLRWFVNLYDLEIVEEEAFLKWREDVNNWLTWLAEAESEEEEEEDGDS</sequence>
<keyword evidence="3" id="KW-0678">Repressor</keyword>
<comment type="function">
    <text evidence="11">Appears to play a role in the switch from cap-dependent to IRES-mediated translation during mitosis, apoptosis and viral infection. Cleaved by some caspases and viral proteases.</text>
</comment>
<dbReference type="OrthoDB" id="514777at2759"/>
<dbReference type="GO" id="GO:0003729">
    <property type="term" value="F:mRNA binding"/>
    <property type="evidence" value="ECO:0007669"/>
    <property type="project" value="TreeGrafter"/>
</dbReference>
<dbReference type="GO" id="GO:0016281">
    <property type="term" value="C:eukaryotic translation initiation factor 4F complex"/>
    <property type="evidence" value="ECO:0007669"/>
    <property type="project" value="TreeGrafter"/>
</dbReference>
<feature type="domain" description="MI" evidence="16">
    <location>
        <begin position="367"/>
        <end position="490"/>
    </location>
</feature>
<keyword evidence="8" id="KW-0810">Translation regulation</keyword>
<dbReference type="GO" id="GO:0006417">
    <property type="term" value="P:regulation of translation"/>
    <property type="evidence" value="ECO:0007669"/>
    <property type="project" value="UniProtKB-KW"/>
</dbReference>
<dbReference type="GO" id="GO:0003743">
    <property type="term" value="F:translation initiation factor activity"/>
    <property type="evidence" value="ECO:0007669"/>
    <property type="project" value="UniProtKB-KW"/>
</dbReference>
<dbReference type="Pfam" id="PF02847">
    <property type="entry name" value="MA3"/>
    <property type="match status" value="1"/>
</dbReference>
<dbReference type="InterPro" id="IPR003890">
    <property type="entry name" value="MIF4G-like_typ-3"/>
</dbReference>
<dbReference type="EMBL" id="OV725080">
    <property type="protein sequence ID" value="CAH1399349.1"/>
    <property type="molecule type" value="Genomic_DNA"/>
</dbReference>
<keyword evidence="4" id="KW-1017">Isopeptide bond</keyword>
<evidence type="ECO:0000256" key="11">
    <source>
        <dbReference type="ARBA" id="ARBA00037759"/>
    </source>
</evidence>
<accession>A0A9P0HCI3</accession>
<evidence type="ECO:0000256" key="8">
    <source>
        <dbReference type="ARBA" id="ARBA00022845"/>
    </source>
</evidence>
<dbReference type="InterPro" id="IPR003307">
    <property type="entry name" value="W2_domain"/>
</dbReference>
<feature type="compositionally biased region" description="Polar residues" evidence="14">
    <location>
        <begin position="209"/>
        <end position="218"/>
    </location>
</feature>
<keyword evidence="2" id="KW-0488">Methylation</keyword>
<gene>
    <name evidence="17" type="ORF">NEZAVI_LOCUS8815</name>
</gene>
<dbReference type="AlphaFoldDB" id="A0A9P0HCI3"/>
<dbReference type="Pfam" id="PF02854">
    <property type="entry name" value="MIF4G"/>
    <property type="match status" value="1"/>
</dbReference>
<comment type="subunit">
    <text evidence="13">Interacts with the serine/threonine protein kinases MKNK1 and MKNK2. Binds EIF4A and EIF3. Interacts with MIF4GD. Interacts with DAZAP2.</text>
</comment>
<evidence type="ECO:0000256" key="3">
    <source>
        <dbReference type="ARBA" id="ARBA00022491"/>
    </source>
</evidence>
<evidence type="ECO:0000259" key="16">
    <source>
        <dbReference type="PROSITE" id="PS51366"/>
    </source>
</evidence>
<dbReference type="PANTHER" id="PTHR23253">
    <property type="entry name" value="EUKARYOTIC TRANSLATION INITIATION FACTOR 4 GAMMA"/>
    <property type="match status" value="1"/>
</dbReference>
<dbReference type="SMART" id="SM00543">
    <property type="entry name" value="MIF4G"/>
    <property type="match status" value="1"/>
</dbReference>
<dbReference type="Gene3D" id="1.25.40.180">
    <property type="match status" value="3"/>
</dbReference>